<organism evidence="1 2">
    <name type="scientific">Trichinella nativa</name>
    <dbReference type="NCBI Taxonomy" id="6335"/>
    <lineage>
        <taxon>Eukaryota</taxon>
        <taxon>Metazoa</taxon>
        <taxon>Ecdysozoa</taxon>
        <taxon>Nematoda</taxon>
        <taxon>Enoplea</taxon>
        <taxon>Dorylaimia</taxon>
        <taxon>Trichinellida</taxon>
        <taxon>Trichinellidae</taxon>
        <taxon>Trichinella</taxon>
    </lineage>
</organism>
<reference evidence="1 2" key="1">
    <citation type="submission" date="2015-04" db="EMBL/GenBank/DDBJ databases">
        <title>Draft genome of the roundworm Trichinella nativa.</title>
        <authorList>
            <person name="Mitreva M."/>
        </authorList>
    </citation>
    <scope>NUCLEOTIDE SEQUENCE [LARGE SCALE GENOMIC DNA]</scope>
    <source>
        <strain evidence="1 2">ISS45</strain>
    </source>
</reference>
<proteinExistence type="predicted"/>
<gene>
    <name evidence="1" type="ORF">D917_01668</name>
</gene>
<evidence type="ECO:0000313" key="1">
    <source>
        <dbReference type="EMBL" id="OUC46101.1"/>
    </source>
</evidence>
<protein>
    <submittedName>
        <fullName evidence="1">Uncharacterized protein</fullName>
    </submittedName>
</protein>
<sequence length="105" mass="11465">MNVGKSRAGCRGIVSSNRRNTRFVSVTTKKPTIPLPPSPPAAAASGDIYICICWLIGVMHEKNMKMLRLIDEPMWPVGVVEFRSKVNQARASSPIISTAIIMPPC</sequence>
<accession>A0A1Y3ELW2</accession>
<dbReference type="Proteomes" id="UP000243006">
    <property type="component" value="Unassembled WGS sequence"/>
</dbReference>
<dbReference type="EMBL" id="LVZM01007704">
    <property type="protein sequence ID" value="OUC46101.1"/>
    <property type="molecule type" value="Genomic_DNA"/>
</dbReference>
<comment type="caution">
    <text evidence="1">The sequence shown here is derived from an EMBL/GenBank/DDBJ whole genome shotgun (WGS) entry which is preliminary data.</text>
</comment>
<dbReference type="AlphaFoldDB" id="A0A1Y3ELW2"/>
<name>A0A1Y3ELW2_9BILA</name>
<evidence type="ECO:0000313" key="2">
    <source>
        <dbReference type="Proteomes" id="UP000243006"/>
    </source>
</evidence>